<dbReference type="SMART" id="SM00034">
    <property type="entry name" value="CLECT"/>
    <property type="match status" value="1"/>
</dbReference>
<feature type="domain" description="C-type lectin" evidence="2">
    <location>
        <begin position="43"/>
        <end position="151"/>
    </location>
</feature>
<dbReference type="InterPro" id="IPR016186">
    <property type="entry name" value="C-type_lectin-like/link_sf"/>
</dbReference>
<keyword evidence="1" id="KW-0812">Transmembrane</keyword>
<keyword evidence="1" id="KW-1133">Transmembrane helix</keyword>
<proteinExistence type="predicted"/>
<comment type="caution">
    <text evidence="3">The sequence shown here is derived from an EMBL/GenBank/DDBJ whole genome shotgun (WGS) entry which is preliminary data.</text>
</comment>
<dbReference type="CDD" id="cd00037">
    <property type="entry name" value="CLECT"/>
    <property type="match status" value="1"/>
</dbReference>
<evidence type="ECO:0000313" key="3">
    <source>
        <dbReference type="EMBL" id="KAF7638385.1"/>
    </source>
</evidence>
<reference evidence="3" key="1">
    <citation type="journal article" date="2020" name="Ecol. Evol.">
        <title>Genome structure and content of the rice root-knot nematode (Meloidogyne graminicola).</title>
        <authorList>
            <person name="Phan N.T."/>
            <person name="Danchin E.G.J."/>
            <person name="Klopp C."/>
            <person name="Perfus-Barbeoch L."/>
            <person name="Kozlowski D.K."/>
            <person name="Koutsovoulos G.D."/>
            <person name="Lopez-Roques C."/>
            <person name="Bouchez O."/>
            <person name="Zahm M."/>
            <person name="Besnard G."/>
            <person name="Bellafiore S."/>
        </authorList>
    </citation>
    <scope>NUCLEOTIDE SEQUENCE</scope>
    <source>
        <strain evidence="3">VN-18</strain>
    </source>
</reference>
<dbReference type="AlphaFoldDB" id="A0A8S9ZZ33"/>
<organism evidence="3 4">
    <name type="scientific">Meloidogyne graminicola</name>
    <dbReference type="NCBI Taxonomy" id="189291"/>
    <lineage>
        <taxon>Eukaryota</taxon>
        <taxon>Metazoa</taxon>
        <taxon>Ecdysozoa</taxon>
        <taxon>Nematoda</taxon>
        <taxon>Chromadorea</taxon>
        <taxon>Rhabditida</taxon>
        <taxon>Tylenchina</taxon>
        <taxon>Tylenchomorpha</taxon>
        <taxon>Tylenchoidea</taxon>
        <taxon>Meloidogynidae</taxon>
        <taxon>Meloidogyninae</taxon>
        <taxon>Meloidogyne</taxon>
    </lineage>
</organism>
<keyword evidence="1" id="KW-0472">Membrane</keyword>
<evidence type="ECO:0000313" key="4">
    <source>
        <dbReference type="Proteomes" id="UP000605970"/>
    </source>
</evidence>
<dbReference type="PROSITE" id="PS50041">
    <property type="entry name" value="C_TYPE_LECTIN_2"/>
    <property type="match status" value="1"/>
</dbReference>
<dbReference type="Gene3D" id="3.10.100.10">
    <property type="entry name" value="Mannose-Binding Protein A, subunit A"/>
    <property type="match status" value="1"/>
</dbReference>
<feature type="transmembrane region" description="Helical" evidence="1">
    <location>
        <begin position="6"/>
        <end position="24"/>
    </location>
</feature>
<dbReference type="EMBL" id="JABEBT010000012">
    <property type="protein sequence ID" value="KAF7638385.1"/>
    <property type="molecule type" value="Genomic_DNA"/>
</dbReference>
<dbReference type="PANTHER" id="PTHR22803">
    <property type="entry name" value="MANNOSE, PHOSPHOLIPASE, LECTIN RECEPTOR RELATED"/>
    <property type="match status" value="1"/>
</dbReference>
<dbReference type="InterPro" id="IPR016187">
    <property type="entry name" value="CTDL_fold"/>
</dbReference>
<gene>
    <name evidence="3" type="ORF">Mgra_00002068</name>
</gene>
<evidence type="ECO:0000256" key="1">
    <source>
        <dbReference type="SAM" id="Phobius"/>
    </source>
</evidence>
<dbReference type="Proteomes" id="UP000605970">
    <property type="component" value="Unassembled WGS sequence"/>
</dbReference>
<protein>
    <recommendedName>
        <fullName evidence="2">C-type lectin domain-containing protein</fullName>
    </recommendedName>
</protein>
<keyword evidence="4" id="KW-1185">Reference proteome</keyword>
<name>A0A8S9ZZ33_9BILA</name>
<evidence type="ECO:0000259" key="2">
    <source>
        <dbReference type="PROSITE" id="PS50041"/>
    </source>
</evidence>
<dbReference type="OrthoDB" id="5877913at2759"/>
<sequence length="157" mass="18627">MNKLKYFYFKFIFLFILFNQKIVLFKKEFCNKNWEYLPKRHLCLKLFNERIGLNIAEINCIYNQGHQISILDLKENKLIENMIKKIGGGIIWLGAAQFNGNYVWTDGNNFNFTNWKNKPLFNKNKKCIKMNSQNGEWIQSCCRVEAPSICQKPANEN</sequence>
<dbReference type="Pfam" id="PF00059">
    <property type="entry name" value="Lectin_C"/>
    <property type="match status" value="1"/>
</dbReference>
<dbReference type="InterPro" id="IPR001304">
    <property type="entry name" value="C-type_lectin-like"/>
</dbReference>
<accession>A0A8S9ZZ33</accession>
<dbReference type="SUPFAM" id="SSF56436">
    <property type="entry name" value="C-type lectin-like"/>
    <property type="match status" value="1"/>
</dbReference>
<dbReference type="InterPro" id="IPR050111">
    <property type="entry name" value="C-type_lectin/snaclec_domain"/>
</dbReference>